<dbReference type="GO" id="GO:0003677">
    <property type="term" value="F:DNA binding"/>
    <property type="evidence" value="ECO:0007669"/>
    <property type="project" value="UniProtKB-KW"/>
</dbReference>
<dbReference type="PANTHER" id="PTHR33221:SF4">
    <property type="entry name" value="HTH-TYPE TRANSCRIPTIONAL REPRESSOR NSRR"/>
    <property type="match status" value="1"/>
</dbReference>
<dbReference type="GO" id="GO:0005829">
    <property type="term" value="C:cytosol"/>
    <property type="evidence" value="ECO:0007669"/>
    <property type="project" value="TreeGrafter"/>
</dbReference>
<dbReference type="Pfam" id="PF02082">
    <property type="entry name" value="Rrf2"/>
    <property type="match status" value="1"/>
</dbReference>
<dbReference type="PROSITE" id="PS51197">
    <property type="entry name" value="HTH_RRF2_2"/>
    <property type="match status" value="1"/>
</dbReference>
<dbReference type="PANTHER" id="PTHR33221">
    <property type="entry name" value="WINGED HELIX-TURN-HELIX TRANSCRIPTIONAL REGULATOR, RRF2 FAMILY"/>
    <property type="match status" value="1"/>
</dbReference>
<sequence>MHLTLHTDFGLRVLIFLSLQEDKQRITISDIAENFKIPRNHLVKVVHQLGKLEYIHTTRGKNGGIRLAKAAHSIRIGDVVRHLEVRLDIIDCNSPTPCPIKVGCQLKSILKEASDAFLSVLDRYTIADLQQKPNELKTLLKWIA</sequence>
<dbReference type="EMBL" id="UOFS01000046">
    <property type="protein sequence ID" value="VAX00938.1"/>
    <property type="molecule type" value="Genomic_DNA"/>
</dbReference>
<dbReference type="Gene3D" id="1.10.10.10">
    <property type="entry name" value="Winged helix-like DNA-binding domain superfamily/Winged helix DNA-binding domain"/>
    <property type="match status" value="1"/>
</dbReference>
<proteinExistence type="predicted"/>
<reference evidence="2" key="1">
    <citation type="submission" date="2018-06" db="EMBL/GenBank/DDBJ databases">
        <authorList>
            <person name="Zhirakovskaya E."/>
        </authorList>
    </citation>
    <scope>NUCLEOTIDE SEQUENCE</scope>
</reference>
<accession>A0A3B1ANJ6</accession>
<evidence type="ECO:0000313" key="2">
    <source>
        <dbReference type="EMBL" id="VAX00938.1"/>
    </source>
</evidence>
<dbReference type="InterPro" id="IPR000944">
    <property type="entry name" value="Tscrpt_reg_Rrf2"/>
</dbReference>
<dbReference type="InterPro" id="IPR036388">
    <property type="entry name" value="WH-like_DNA-bd_sf"/>
</dbReference>
<name>A0A3B1ANJ6_9ZZZZ</name>
<dbReference type="GO" id="GO:0003700">
    <property type="term" value="F:DNA-binding transcription factor activity"/>
    <property type="evidence" value="ECO:0007669"/>
    <property type="project" value="TreeGrafter"/>
</dbReference>
<dbReference type="InterPro" id="IPR036390">
    <property type="entry name" value="WH_DNA-bd_sf"/>
</dbReference>
<keyword evidence="1" id="KW-0238">DNA-binding</keyword>
<dbReference type="AlphaFoldDB" id="A0A3B1ANJ6"/>
<dbReference type="NCBIfam" id="TIGR00738">
    <property type="entry name" value="rrf2_super"/>
    <property type="match status" value="1"/>
</dbReference>
<protein>
    <submittedName>
        <fullName evidence="2">Nitrite-sensitive transcriptional repressor NsrR</fullName>
    </submittedName>
</protein>
<dbReference type="SUPFAM" id="SSF46785">
    <property type="entry name" value="Winged helix' DNA-binding domain"/>
    <property type="match status" value="1"/>
</dbReference>
<gene>
    <name evidence="2" type="ORF">MNBD_GAMMA22-966</name>
</gene>
<organism evidence="2">
    <name type="scientific">hydrothermal vent metagenome</name>
    <dbReference type="NCBI Taxonomy" id="652676"/>
    <lineage>
        <taxon>unclassified sequences</taxon>
        <taxon>metagenomes</taxon>
        <taxon>ecological metagenomes</taxon>
    </lineage>
</organism>
<evidence type="ECO:0000256" key="1">
    <source>
        <dbReference type="ARBA" id="ARBA00023125"/>
    </source>
</evidence>